<keyword evidence="14 17" id="KW-0234">DNA repair</keyword>
<evidence type="ECO:0000259" key="19">
    <source>
        <dbReference type="SMART" id="SM00475"/>
    </source>
</evidence>
<dbReference type="InterPro" id="IPR036279">
    <property type="entry name" value="5-3_exonuclease_C_sf"/>
</dbReference>
<keyword evidence="10" id="KW-0378">Hydrolase</keyword>
<proteinExistence type="inferred from homology"/>
<comment type="catalytic activity">
    <reaction evidence="15 17">
        <text>DNA(n) + a 2'-deoxyribonucleoside 5'-triphosphate = DNA(n+1) + diphosphate</text>
        <dbReference type="Rhea" id="RHEA:22508"/>
        <dbReference type="Rhea" id="RHEA-COMP:17339"/>
        <dbReference type="Rhea" id="RHEA-COMP:17340"/>
        <dbReference type="ChEBI" id="CHEBI:33019"/>
        <dbReference type="ChEBI" id="CHEBI:61560"/>
        <dbReference type="ChEBI" id="CHEBI:173112"/>
        <dbReference type="EC" id="2.7.7.7"/>
    </reaction>
</comment>
<dbReference type="SUPFAM" id="SSF88723">
    <property type="entry name" value="PIN domain-like"/>
    <property type="match status" value="1"/>
</dbReference>
<dbReference type="Gene3D" id="3.40.50.1010">
    <property type="entry name" value="5'-nuclease"/>
    <property type="match status" value="1"/>
</dbReference>
<dbReference type="GO" id="GO:0003887">
    <property type="term" value="F:DNA-directed DNA polymerase activity"/>
    <property type="evidence" value="ECO:0007669"/>
    <property type="project" value="UniProtKB-UniRule"/>
</dbReference>
<dbReference type="NCBIfam" id="NF004397">
    <property type="entry name" value="PRK05755.1"/>
    <property type="match status" value="1"/>
</dbReference>
<dbReference type="AlphaFoldDB" id="A0A0R1N260"/>
<evidence type="ECO:0000256" key="16">
    <source>
        <dbReference type="NCBIfam" id="TIGR00593"/>
    </source>
</evidence>
<accession>A0A0R1N260</accession>
<evidence type="ECO:0000256" key="7">
    <source>
        <dbReference type="ARBA" id="ARBA00022705"/>
    </source>
</evidence>
<dbReference type="FunFam" id="1.20.1060.10:FF:000001">
    <property type="entry name" value="DNA polymerase I"/>
    <property type="match status" value="1"/>
</dbReference>
<dbReference type="EMBL" id="AZEC01000002">
    <property type="protein sequence ID" value="KRL14318.1"/>
    <property type="molecule type" value="Genomic_DNA"/>
</dbReference>
<dbReference type="FunFam" id="3.40.50.1010:FF:000001">
    <property type="entry name" value="DNA polymerase I"/>
    <property type="match status" value="1"/>
</dbReference>
<name>A0A0R1N260_9LACO</name>
<dbReference type="Gene3D" id="1.10.150.20">
    <property type="entry name" value="5' to 3' exonuclease, C-terminal subdomain"/>
    <property type="match status" value="2"/>
</dbReference>
<evidence type="ECO:0000256" key="5">
    <source>
        <dbReference type="ARBA" id="ARBA00022679"/>
    </source>
</evidence>
<evidence type="ECO:0000256" key="1">
    <source>
        <dbReference type="ARBA" id="ARBA00007705"/>
    </source>
</evidence>
<evidence type="ECO:0000313" key="21">
    <source>
        <dbReference type="EMBL" id="KRL14318.1"/>
    </source>
</evidence>
<dbReference type="Pfam" id="PF02739">
    <property type="entry name" value="5_3_exonuc_N"/>
    <property type="match status" value="1"/>
</dbReference>
<reference evidence="21 22" key="1">
    <citation type="journal article" date="2015" name="Genome Announc.">
        <title>Expanding the biotechnology potential of lactobacilli through comparative genomics of 213 strains and associated genera.</title>
        <authorList>
            <person name="Sun Z."/>
            <person name="Harris H.M."/>
            <person name="McCann A."/>
            <person name="Guo C."/>
            <person name="Argimon S."/>
            <person name="Zhang W."/>
            <person name="Yang X."/>
            <person name="Jeffery I.B."/>
            <person name="Cooney J.C."/>
            <person name="Kagawa T.F."/>
            <person name="Liu W."/>
            <person name="Song Y."/>
            <person name="Salvetti E."/>
            <person name="Wrobel A."/>
            <person name="Rasinkangas P."/>
            <person name="Parkhill J."/>
            <person name="Rea M.C."/>
            <person name="O'Sullivan O."/>
            <person name="Ritari J."/>
            <person name="Douillard F.P."/>
            <person name="Paul Ross R."/>
            <person name="Yang R."/>
            <person name="Briner A.E."/>
            <person name="Felis G.E."/>
            <person name="de Vos W.M."/>
            <person name="Barrangou R."/>
            <person name="Klaenhammer T.R."/>
            <person name="Caufield P.W."/>
            <person name="Cui Y."/>
            <person name="Zhang H."/>
            <person name="O'Toole P.W."/>
        </authorList>
    </citation>
    <scope>NUCLEOTIDE SEQUENCE [LARGE SCALE GENOMIC DNA]</scope>
    <source>
        <strain evidence="21 22">DSM 12744</strain>
    </source>
</reference>
<evidence type="ECO:0000256" key="9">
    <source>
        <dbReference type="ARBA" id="ARBA00022763"/>
    </source>
</evidence>
<dbReference type="InterPro" id="IPR019760">
    <property type="entry name" value="DNA-dir_DNA_pol_A_CS"/>
</dbReference>
<dbReference type="GO" id="GO:0008408">
    <property type="term" value="F:3'-5' exonuclease activity"/>
    <property type="evidence" value="ECO:0007669"/>
    <property type="project" value="InterPro"/>
</dbReference>
<comment type="subunit">
    <text evidence="2 17">Single-chain monomer with multiple functions.</text>
</comment>
<dbReference type="CDD" id="cd06140">
    <property type="entry name" value="DNA_polA_I_Bacillus_like_exo"/>
    <property type="match status" value="1"/>
</dbReference>
<evidence type="ECO:0000256" key="13">
    <source>
        <dbReference type="ARBA" id="ARBA00023125"/>
    </source>
</evidence>
<protein>
    <recommendedName>
        <fullName evidence="4 16">DNA polymerase I</fullName>
        <ecNumber evidence="3 16">2.7.7.7</ecNumber>
    </recommendedName>
</protein>
<dbReference type="InterPro" id="IPR008918">
    <property type="entry name" value="HhH2"/>
</dbReference>
<keyword evidence="5 17" id="KW-0808">Transferase</keyword>
<evidence type="ECO:0000256" key="14">
    <source>
        <dbReference type="ARBA" id="ARBA00023204"/>
    </source>
</evidence>
<dbReference type="Pfam" id="PF00476">
    <property type="entry name" value="DNA_pol_A"/>
    <property type="match status" value="1"/>
</dbReference>
<dbReference type="SMART" id="SM00279">
    <property type="entry name" value="HhH2"/>
    <property type="match status" value="1"/>
</dbReference>
<dbReference type="SMART" id="SM00482">
    <property type="entry name" value="POLAc"/>
    <property type="match status" value="1"/>
</dbReference>
<evidence type="ECO:0000256" key="6">
    <source>
        <dbReference type="ARBA" id="ARBA00022695"/>
    </source>
</evidence>
<dbReference type="InterPro" id="IPR002298">
    <property type="entry name" value="DNA_polymerase_A"/>
</dbReference>
<dbReference type="InterPro" id="IPR002562">
    <property type="entry name" value="3'-5'_exonuclease_dom"/>
</dbReference>
<dbReference type="SUPFAM" id="SSF53098">
    <property type="entry name" value="Ribonuclease H-like"/>
    <property type="match status" value="1"/>
</dbReference>
<dbReference type="SMART" id="SM00474">
    <property type="entry name" value="35EXOc"/>
    <property type="match status" value="1"/>
</dbReference>
<keyword evidence="13 17" id="KW-0238">DNA-binding</keyword>
<dbReference type="InterPro" id="IPR054690">
    <property type="entry name" value="DNA_polI_exonuclease"/>
</dbReference>
<dbReference type="PANTHER" id="PTHR10133:SF27">
    <property type="entry name" value="DNA POLYMERASE NU"/>
    <property type="match status" value="1"/>
</dbReference>
<evidence type="ECO:0000313" key="22">
    <source>
        <dbReference type="Proteomes" id="UP000051330"/>
    </source>
</evidence>
<dbReference type="InterPro" id="IPR020046">
    <property type="entry name" value="5-3_exonucl_a-hlix_arch_N"/>
</dbReference>
<gene>
    <name evidence="17" type="primary">polA</name>
    <name evidence="21" type="ORF">FD09_GL001487</name>
</gene>
<sequence>MRYFLAKGVLTVPTTKKLLLVDGNSVAFRAFFAMHSALESFINHDGLHTNAIYAFKTMLDNILKQTEPTNVLVAFDAGKTTFRTKKFDDYKGTRAKMPGELAEQLPFLHKLLDAYGIKWYELKDYEADDIIGTMAKEGAAAGMDVTVLSGDRDLTQLASDRVTVQVTVKGVTQLEAYTPAHFQEKLGIAPKQLIDVKALMGDNSDNYPGVTKVGEKTALKLVQEYGSVEDLYAHVDEMKKSKLKENLINDKDMAFLSKDLATIRTSAPITVKLADTDYAGPDVEALTALYQELDFNSFLKDLAPQEEEVAVKKELPVISLSAENLDLALKNTDPQAFMIEMLGDNYHTEPVIAVGLGTPAQWYVTTDHTILQNPALQAWLADNQRIKYVFDAKRNYVAAHRFGATIKGIDFDMLLVSYLLNTVDNSNDLGAVAKMHGYQGVEPDATVYGTGAKRQVPTDSALFIQHIAHKLAAIYQLQPQLIQDLKDHEQMPLYTDIELPLAIVLADMEIAGVKVEPDTLKKMGASLKERLQDLENRIYTEAGHEFNINSPKQLGVVLFDEMKLTPIKKTKTGYSTSVSVLEKLQDESPIIQMILSYRQLAKIQSTYVEGLLGQIHPDGKIHTRYVQTLTQTGRLSSQDPNLQNIPMHQDEGKQIRKAFVPSYPGWQIFDSDYSQVELRVLAHVSGDENMREAFRENRDIHANTAMKIFHLSDPSQVTDNMRRQAKATNFGIVYGISDYGLSQNIGISRIQAKAFIDAYFEQYPKVKEWTEQIVQTAREKGYVETIMHRRRYLPDINAKNRNLRLFAERTAMNTPIQGSAADIIKVAMINMAKVLRERKLQATMLLQVHDELIFEAPAEEIPILEKLVPSIMDSAVKLAVPLKVDSSYGNTWYDVK</sequence>
<dbReference type="Gene3D" id="3.30.70.370">
    <property type="match status" value="1"/>
</dbReference>
<dbReference type="SMART" id="SM00475">
    <property type="entry name" value="53EXOc"/>
    <property type="match status" value="1"/>
</dbReference>
<keyword evidence="8" id="KW-0540">Nuclease</keyword>
<keyword evidence="12 17" id="KW-0239">DNA-directed DNA polymerase</keyword>
<evidence type="ECO:0000256" key="15">
    <source>
        <dbReference type="ARBA" id="ARBA00049244"/>
    </source>
</evidence>
<dbReference type="Gene3D" id="3.30.420.10">
    <property type="entry name" value="Ribonuclease H-like superfamily/Ribonuclease H"/>
    <property type="match status" value="1"/>
</dbReference>
<dbReference type="Pfam" id="PF22619">
    <property type="entry name" value="DNA_polI_exo1"/>
    <property type="match status" value="1"/>
</dbReference>
<dbReference type="GO" id="GO:0006261">
    <property type="term" value="P:DNA-templated DNA replication"/>
    <property type="evidence" value="ECO:0007669"/>
    <property type="project" value="UniProtKB-UniRule"/>
</dbReference>
<dbReference type="STRING" id="1423792.FD09_GL001487"/>
<evidence type="ECO:0000256" key="3">
    <source>
        <dbReference type="ARBA" id="ARBA00012417"/>
    </source>
</evidence>
<dbReference type="PATRIC" id="fig|1423792.3.peg.1503"/>
<evidence type="ECO:0000259" key="18">
    <source>
        <dbReference type="SMART" id="SM00474"/>
    </source>
</evidence>
<dbReference type="GO" id="GO:0006302">
    <property type="term" value="P:double-strand break repair"/>
    <property type="evidence" value="ECO:0007669"/>
    <property type="project" value="TreeGrafter"/>
</dbReference>
<dbReference type="GO" id="GO:0008409">
    <property type="term" value="F:5'-3' exonuclease activity"/>
    <property type="evidence" value="ECO:0007669"/>
    <property type="project" value="InterPro"/>
</dbReference>
<dbReference type="CDD" id="cd08637">
    <property type="entry name" value="DNA_pol_A_pol_I_C"/>
    <property type="match status" value="1"/>
</dbReference>
<keyword evidence="11" id="KW-0269">Exonuclease</keyword>
<dbReference type="EC" id="2.7.7.7" evidence="3 16"/>
<dbReference type="GO" id="GO:0003677">
    <property type="term" value="F:DNA binding"/>
    <property type="evidence" value="ECO:0007669"/>
    <property type="project" value="UniProtKB-UniRule"/>
</dbReference>
<dbReference type="PROSITE" id="PS00447">
    <property type="entry name" value="DNA_POLYMERASE_A"/>
    <property type="match status" value="1"/>
</dbReference>
<dbReference type="Pfam" id="PF01367">
    <property type="entry name" value="5_3_exonuc"/>
    <property type="match status" value="1"/>
</dbReference>
<evidence type="ECO:0000256" key="2">
    <source>
        <dbReference type="ARBA" id="ARBA00011541"/>
    </source>
</evidence>
<dbReference type="CDD" id="cd09859">
    <property type="entry name" value="PIN_53EXO"/>
    <property type="match status" value="1"/>
</dbReference>
<dbReference type="Proteomes" id="UP000051330">
    <property type="component" value="Unassembled WGS sequence"/>
</dbReference>
<feature type="domain" description="3'-5' exonuclease" evidence="18">
    <location>
        <begin position="316"/>
        <end position="486"/>
    </location>
</feature>
<organism evidence="21 22">
    <name type="scientific">Schleiferilactobacillus perolens DSM 12744</name>
    <dbReference type="NCBI Taxonomy" id="1423792"/>
    <lineage>
        <taxon>Bacteria</taxon>
        <taxon>Bacillati</taxon>
        <taxon>Bacillota</taxon>
        <taxon>Bacilli</taxon>
        <taxon>Lactobacillales</taxon>
        <taxon>Lactobacillaceae</taxon>
        <taxon>Schleiferilactobacillus</taxon>
    </lineage>
</organism>
<keyword evidence="6 17" id="KW-0548">Nucleotidyltransferase</keyword>
<dbReference type="InterPro" id="IPR036397">
    <property type="entry name" value="RNaseH_sf"/>
</dbReference>
<dbReference type="InterPro" id="IPR002421">
    <property type="entry name" value="5-3_exonuclease"/>
</dbReference>
<dbReference type="InterPro" id="IPR020045">
    <property type="entry name" value="DNA_polI_H3TH"/>
</dbReference>
<evidence type="ECO:0000259" key="20">
    <source>
        <dbReference type="SMART" id="SM00482"/>
    </source>
</evidence>
<dbReference type="InterPro" id="IPR029060">
    <property type="entry name" value="PIN-like_dom_sf"/>
</dbReference>
<dbReference type="PANTHER" id="PTHR10133">
    <property type="entry name" value="DNA POLYMERASE I"/>
    <property type="match status" value="1"/>
</dbReference>
<dbReference type="CDD" id="cd09898">
    <property type="entry name" value="H3TH_53EXO"/>
    <property type="match status" value="1"/>
</dbReference>
<dbReference type="SUPFAM" id="SSF56672">
    <property type="entry name" value="DNA/RNA polymerases"/>
    <property type="match status" value="1"/>
</dbReference>
<dbReference type="SUPFAM" id="SSF47807">
    <property type="entry name" value="5' to 3' exonuclease, C-terminal subdomain"/>
    <property type="match status" value="1"/>
</dbReference>
<dbReference type="InterPro" id="IPR018320">
    <property type="entry name" value="DNA_polymerase_1"/>
</dbReference>
<dbReference type="InterPro" id="IPR001098">
    <property type="entry name" value="DNA-dir_DNA_pol_A_palm_dom"/>
</dbReference>
<dbReference type="FunFam" id="1.10.150.20:FF:000002">
    <property type="entry name" value="DNA polymerase I"/>
    <property type="match status" value="1"/>
</dbReference>
<comment type="caution">
    <text evidence="21">The sequence shown here is derived from an EMBL/GenBank/DDBJ whole genome shotgun (WGS) entry which is preliminary data.</text>
</comment>
<keyword evidence="7 17" id="KW-0235">DNA replication</keyword>
<dbReference type="NCBIfam" id="TIGR00593">
    <property type="entry name" value="pola"/>
    <property type="match status" value="1"/>
</dbReference>
<dbReference type="FunFam" id="1.10.150.20:FF:000003">
    <property type="entry name" value="DNA polymerase I"/>
    <property type="match status" value="1"/>
</dbReference>
<dbReference type="PRINTS" id="PR00868">
    <property type="entry name" value="DNAPOLI"/>
</dbReference>
<evidence type="ECO:0000256" key="4">
    <source>
        <dbReference type="ARBA" id="ARBA00020311"/>
    </source>
</evidence>
<keyword evidence="9 17" id="KW-0227">DNA damage</keyword>
<evidence type="ECO:0000256" key="12">
    <source>
        <dbReference type="ARBA" id="ARBA00022932"/>
    </source>
</evidence>
<evidence type="ECO:0000256" key="17">
    <source>
        <dbReference type="RuleBase" id="RU004460"/>
    </source>
</evidence>
<evidence type="ECO:0000256" key="8">
    <source>
        <dbReference type="ARBA" id="ARBA00022722"/>
    </source>
</evidence>
<dbReference type="Gene3D" id="1.20.1060.10">
    <property type="entry name" value="Taq DNA Polymerase, Chain T, domain 4"/>
    <property type="match status" value="1"/>
</dbReference>
<keyword evidence="22" id="KW-1185">Reference proteome</keyword>
<dbReference type="InterPro" id="IPR012337">
    <property type="entry name" value="RNaseH-like_sf"/>
</dbReference>
<dbReference type="InterPro" id="IPR043502">
    <property type="entry name" value="DNA/RNA_pol_sf"/>
</dbReference>
<evidence type="ECO:0000256" key="10">
    <source>
        <dbReference type="ARBA" id="ARBA00022801"/>
    </source>
</evidence>
<feature type="domain" description="5'-3' exonuclease" evidence="19">
    <location>
        <begin position="16"/>
        <end position="279"/>
    </location>
</feature>
<feature type="domain" description="DNA-directed DNA polymerase family A palm" evidence="20">
    <location>
        <begin position="652"/>
        <end position="860"/>
    </location>
</feature>
<evidence type="ECO:0000256" key="11">
    <source>
        <dbReference type="ARBA" id="ARBA00022839"/>
    </source>
</evidence>
<comment type="similarity">
    <text evidence="1 17">Belongs to the DNA polymerase type-A family.</text>
</comment>